<evidence type="ECO:0000256" key="1">
    <source>
        <dbReference type="SAM" id="MobiDB-lite"/>
    </source>
</evidence>
<evidence type="ECO:0000313" key="2">
    <source>
        <dbReference type="EMBL" id="KAJ9611496.1"/>
    </source>
</evidence>
<accession>A0AA38XDJ7</accession>
<feature type="compositionally biased region" description="Polar residues" evidence="1">
    <location>
        <begin position="21"/>
        <end position="35"/>
    </location>
</feature>
<dbReference type="PANTHER" id="PTHR47785">
    <property type="entry name" value="ZN(II)2CYS6 TRANSCRIPTION FACTOR (EUROFUNG)-RELATED-RELATED"/>
    <property type="match status" value="1"/>
</dbReference>
<keyword evidence="3" id="KW-1185">Reference proteome</keyword>
<feature type="region of interest" description="Disordered" evidence="1">
    <location>
        <begin position="1"/>
        <end position="37"/>
    </location>
</feature>
<name>A0AA38XDJ7_9EURO</name>
<dbReference type="AlphaFoldDB" id="A0AA38XDJ7"/>
<sequence length="594" mass="66761">MGQEQMETQANDKRPRVSSDWVVSQDSEENVSPSTDYPRKRVNVACEVCRAINGHQSAPKSVSEDNQEVIHRLRRIEGLLENLSQANSNHGPVPPSTGHSSEVLTTPISPGVATAPSLEQRHNHLITETDLISEHALKGLARIVGQTIPEPLLPLSVTNDEIYLEIEIRRGEALLSGPLASLQDLDLSPKTCWRLQQSFARGILPWCPFIDQEECARNVTRTCDLQFPQHDLETSLALFVLALGDISKQDYRGDTANEFKGLDYFQLASSILSQPQHSAYSILAVQCRILKAFYYLFCLRPLQAFNSLHEASLAVLSLLQCKSRLERDPQLKEQVLRAYWTCYLFEHELQSNISYSSCLLQLQNEFVPLPLFDQDEPGSYWFLSEIAFRKIFSNSRDGFGWNAFMLHKTAVVHEIILQLQQWHDYLPGQVKFPMNVSPLMDSHKVFLRAQYFAVVGTLHWSFVVRLLTALPQDEKEYAAHLEAGAKCLESAVMHVHAVEPLLQERHLMLAANIIGLHCCVSILLCAYNVPVLASIQHPEQAEAIHKARNMLANWATSPVVANHVSRLDSLMMSKGLIVLSPAVSFSPAPSYRMG</sequence>
<dbReference type="Proteomes" id="UP001172673">
    <property type="component" value="Unassembled WGS sequence"/>
</dbReference>
<evidence type="ECO:0000313" key="3">
    <source>
        <dbReference type="Proteomes" id="UP001172673"/>
    </source>
</evidence>
<dbReference type="CDD" id="cd12148">
    <property type="entry name" value="fungal_TF_MHR"/>
    <property type="match status" value="1"/>
</dbReference>
<dbReference type="InterPro" id="IPR053181">
    <property type="entry name" value="EcdB-like_regulator"/>
</dbReference>
<gene>
    <name evidence="2" type="ORF">H2200_004680</name>
</gene>
<protein>
    <recommendedName>
        <fullName evidence="4">Transcription factor domain-containing protein</fullName>
    </recommendedName>
</protein>
<dbReference type="EMBL" id="JAPDRK010000006">
    <property type="protein sequence ID" value="KAJ9611496.1"/>
    <property type="molecule type" value="Genomic_DNA"/>
</dbReference>
<organism evidence="2 3">
    <name type="scientific">Cladophialophora chaetospira</name>
    <dbReference type="NCBI Taxonomy" id="386627"/>
    <lineage>
        <taxon>Eukaryota</taxon>
        <taxon>Fungi</taxon>
        <taxon>Dikarya</taxon>
        <taxon>Ascomycota</taxon>
        <taxon>Pezizomycotina</taxon>
        <taxon>Eurotiomycetes</taxon>
        <taxon>Chaetothyriomycetidae</taxon>
        <taxon>Chaetothyriales</taxon>
        <taxon>Herpotrichiellaceae</taxon>
        <taxon>Cladophialophora</taxon>
    </lineage>
</organism>
<reference evidence="2" key="1">
    <citation type="submission" date="2022-10" db="EMBL/GenBank/DDBJ databases">
        <title>Culturing micro-colonial fungi from biological soil crusts in the Mojave desert and describing Neophaeococcomyces mojavensis, and introducing the new genera and species Taxawa tesnikishii.</title>
        <authorList>
            <person name="Kurbessoian T."/>
            <person name="Stajich J.E."/>
        </authorList>
    </citation>
    <scope>NUCLEOTIDE SEQUENCE</scope>
    <source>
        <strain evidence="2">TK_41</strain>
    </source>
</reference>
<evidence type="ECO:0008006" key="4">
    <source>
        <dbReference type="Google" id="ProtNLM"/>
    </source>
</evidence>
<proteinExistence type="predicted"/>
<comment type="caution">
    <text evidence="2">The sequence shown here is derived from an EMBL/GenBank/DDBJ whole genome shotgun (WGS) entry which is preliminary data.</text>
</comment>